<name>L5L5U3_PTEAL</name>
<proteinExistence type="predicted"/>
<feature type="compositionally biased region" description="Low complexity" evidence="1">
    <location>
        <begin position="58"/>
        <end position="76"/>
    </location>
</feature>
<feature type="compositionally biased region" description="Basic and acidic residues" evidence="1">
    <location>
        <begin position="117"/>
        <end position="138"/>
    </location>
</feature>
<feature type="region of interest" description="Disordered" evidence="1">
    <location>
        <begin position="1"/>
        <end position="138"/>
    </location>
</feature>
<organism evidence="2 3">
    <name type="scientific">Pteropus alecto</name>
    <name type="common">Black flying fox</name>
    <dbReference type="NCBI Taxonomy" id="9402"/>
    <lineage>
        <taxon>Eukaryota</taxon>
        <taxon>Metazoa</taxon>
        <taxon>Chordata</taxon>
        <taxon>Craniata</taxon>
        <taxon>Vertebrata</taxon>
        <taxon>Euteleostomi</taxon>
        <taxon>Mammalia</taxon>
        <taxon>Eutheria</taxon>
        <taxon>Laurasiatheria</taxon>
        <taxon>Chiroptera</taxon>
        <taxon>Yinpterochiroptera</taxon>
        <taxon>Pteropodoidea</taxon>
        <taxon>Pteropodidae</taxon>
        <taxon>Pteropodinae</taxon>
        <taxon>Pteropus</taxon>
    </lineage>
</organism>
<evidence type="ECO:0000313" key="3">
    <source>
        <dbReference type="Proteomes" id="UP000010552"/>
    </source>
</evidence>
<dbReference type="STRING" id="9402.L5L5U3"/>
<dbReference type="AlphaFoldDB" id="L5L5U3"/>
<dbReference type="Proteomes" id="UP000010552">
    <property type="component" value="Unassembled WGS sequence"/>
</dbReference>
<evidence type="ECO:0000313" key="2">
    <source>
        <dbReference type="EMBL" id="ELK18810.1"/>
    </source>
</evidence>
<dbReference type="EMBL" id="KB030285">
    <property type="protein sequence ID" value="ELK18810.1"/>
    <property type="molecule type" value="Genomic_DNA"/>
</dbReference>
<protein>
    <submittedName>
        <fullName evidence="2">Myeloid zinc finger 1</fullName>
    </submittedName>
</protein>
<reference evidence="3" key="1">
    <citation type="journal article" date="2013" name="Science">
        <title>Comparative analysis of bat genomes provides insight into the evolution of flight and immunity.</title>
        <authorList>
            <person name="Zhang G."/>
            <person name="Cowled C."/>
            <person name="Shi Z."/>
            <person name="Huang Z."/>
            <person name="Bishop-Lilly K.A."/>
            <person name="Fang X."/>
            <person name="Wynne J.W."/>
            <person name="Xiong Z."/>
            <person name="Baker M.L."/>
            <person name="Zhao W."/>
            <person name="Tachedjian M."/>
            <person name="Zhu Y."/>
            <person name="Zhou P."/>
            <person name="Jiang X."/>
            <person name="Ng J."/>
            <person name="Yang L."/>
            <person name="Wu L."/>
            <person name="Xiao J."/>
            <person name="Feng Y."/>
            <person name="Chen Y."/>
            <person name="Sun X."/>
            <person name="Zhang Y."/>
            <person name="Marsh G.A."/>
            <person name="Crameri G."/>
            <person name="Broder C.C."/>
            <person name="Frey K.G."/>
            <person name="Wang L.F."/>
            <person name="Wang J."/>
        </authorList>
    </citation>
    <scope>NUCLEOTIDE SEQUENCE [LARGE SCALE GENOMIC DNA]</scope>
</reference>
<evidence type="ECO:0000256" key="1">
    <source>
        <dbReference type="SAM" id="MobiDB-lite"/>
    </source>
</evidence>
<sequence length="138" mass="14863">MKGHPRSRSPACARLTALTSRPRRGPTASAGPVTVQVQGQEVLSEKMEPSDFQPLPQTKPRTTEPGPETPPGGTRKSPLSLRVKEEPEVTEDPGDHKSSGSEQVSVELRRMGGSVSKETRTLGDMHSAGKEIQESEPQ</sequence>
<keyword evidence="3" id="KW-1185">Reference proteome</keyword>
<feature type="compositionally biased region" description="Basic and acidic residues" evidence="1">
    <location>
        <begin position="82"/>
        <end position="99"/>
    </location>
</feature>
<dbReference type="InParanoid" id="L5L5U3"/>
<accession>L5L5U3</accession>
<gene>
    <name evidence="2" type="ORF">PAL_GLEAN10000655</name>
</gene>